<dbReference type="AlphaFoldDB" id="A0AAJ1VKT9"/>
<evidence type="ECO:0000313" key="1">
    <source>
        <dbReference type="EMBL" id="MDN4010939.1"/>
    </source>
</evidence>
<dbReference type="Proteomes" id="UP001225933">
    <property type="component" value="Unassembled WGS sequence"/>
</dbReference>
<accession>A0AAJ1VKT9</accession>
<gene>
    <name evidence="1" type="ORF">QX233_00540</name>
</gene>
<evidence type="ECO:0000313" key="2">
    <source>
        <dbReference type="Proteomes" id="UP001225933"/>
    </source>
</evidence>
<dbReference type="RefSeq" id="WP_214589550.1">
    <property type="nucleotide sequence ID" value="NZ_JAUHGV010000001.1"/>
</dbReference>
<protein>
    <submittedName>
        <fullName evidence="1">Uncharacterized protein</fullName>
    </submittedName>
</protein>
<sequence>MPIQIQVAQCTECKGYTSAAPLDSKHTYHPEIVDHFLYHGEPAFTLDQKTFDKYRNLENTKVIIMDLTEHEKNDHLNCNCAKKAIQKRVYSQKEIYNIPTNHFVPEKQETDNEIYFKDLYHTYNNFHGLSSANHYGSSGRKFR</sequence>
<comment type="caution">
    <text evidence="1">The sequence shown here is derived from an EMBL/GenBank/DDBJ whole genome shotgun (WGS) entry which is preliminary data.</text>
</comment>
<organism evidence="1 2">
    <name type="scientific">Chryseobacterium gambrini</name>
    <dbReference type="NCBI Taxonomy" id="373672"/>
    <lineage>
        <taxon>Bacteria</taxon>
        <taxon>Pseudomonadati</taxon>
        <taxon>Bacteroidota</taxon>
        <taxon>Flavobacteriia</taxon>
        <taxon>Flavobacteriales</taxon>
        <taxon>Weeksellaceae</taxon>
        <taxon>Chryseobacterium group</taxon>
        <taxon>Chryseobacterium</taxon>
    </lineage>
</organism>
<dbReference type="EMBL" id="JAUHGV010000001">
    <property type="protein sequence ID" value="MDN4010939.1"/>
    <property type="molecule type" value="Genomic_DNA"/>
</dbReference>
<proteinExistence type="predicted"/>
<reference evidence="1" key="1">
    <citation type="submission" date="2023-06" db="EMBL/GenBank/DDBJ databases">
        <title>Two Chryseobacterium gambrini strains from China.</title>
        <authorList>
            <person name="Zeng J."/>
            <person name="Wu Y."/>
        </authorList>
    </citation>
    <scope>NUCLEOTIDE SEQUENCE</scope>
    <source>
        <strain evidence="1">SQ219</strain>
    </source>
</reference>
<name>A0AAJ1VKT9_9FLAO</name>